<reference evidence="2" key="1">
    <citation type="submission" date="2012-06" db="EMBL/GenBank/DDBJ databases">
        <title>The complete genome of Flexibacter litoralis DSM 6794.</title>
        <authorList>
            <person name="Lucas S."/>
            <person name="Copeland A."/>
            <person name="Lapidus A."/>
            <person name="Glavina del Rio T."/>
            <person name="Dalin E."/>
            <person name="Tice H."/>
            <person name="Bruce D."/>
            <person name="Goodwin L."/>
            <person name="Pitluck S."/>
            <person name="Peters L."/>
            <person name="Ovchinnikova G."/>
            <person name="Lu M."/>
            <person name="Kyrpides N."/>
            <person name="Mavromatis K."/>
            <person name="Ivanova N."/>
            <person name="Brettin T."/>
            <person name="Detter J.C."/>
            <person name="Han C."/>
            <person name="Larimer F."/>
            <person name="Land M."/>
            <person name="Hauser L."/>
            <person name="Markowitz V."/>
            <person name="Cheng J.-F."/>
            <person name="Hugenholtz P."/>
            <person name="Woyke T."/>
            <person name="Wu D."/>
            <person name="Spring S."/>
            <person name="Lang E."/>
            <person name="Kopitz M."/>
            <person name="Brambilla E."/>
            <person name="Klenk H.-P."/>
            <person name="Eisen J.A."/>
        </authorList>
    </citation>
    <scope>NUCLEOTIDE SEQUENCE [LARGE SCALE GENOMIC DNA]</scope>
    <source>
        <strain evidence="2">ATCC 23117 / DSM 6794 / NBRC 15988 / NCIMB 1366 / Sio-4</strain>
    </source>
</reference>
<dbReference type="EMBL" id="CP003345">
    <property type="protein sequence ID" value="AFM02659.1"/>
    <property type="molecule type" value="Genomic_DNA"/>
</dbReference>
<evidence type="ECO:0000313" key="2">
    <source>
        <dbReference type="Proteomes" id="UP000006054"/>
    </source>
</evidence>
<evidence type="ECO:0000313" key="1">
    <source>
        <dbReference type="EMBL" id="AFM02659.1"/>
    </source>
</evidence>
<keyword evidence="2" id="KW-1185">Reference proteome</keyword>
<proteinExistence type="predicted"/>
<sequence>MSSASNPAERNRAMNQIGKFMRKLTRKGYTQGVAEQGIERSETTDLKRTKKLVSVTGGRIVNYDSKWQRMSGAWWIDDTNTSQTDARRIFSINGTGAATTYQLNTNLLILSSQITIQGTGAVGTTNDGNFTNSIDEDAVIIRGSTYNLIGSQPSPSPLDIPSNSPLSVENLNGGFQTSSSMQQTSTFFVGNNTFSWQVSGYQKIQFNFLD</sequence>
<dbReference type="Proteomes" id="UP000006054">
    <property type="component" value="Chromosome"/>
</dbReference>
<protein>
    <submittedName>
        <fullName evidence="1">Uncharacterized protein</fullName>
    </submittedName>
</protein>
<name>I4AFC4_BERLS</name>
<dbReference type="HOGENOM" id="CLU_1308608_0_0_10"/>
<organism evidence="1 2">
    <name type="scientific">Bernardetia litoralis (strain ATCC 23117 / DSM 6794 / NBRC 15988 / NCIMB 1366 / Fx l1 / Sio-4)</name>
    <name type="common">Flexibacter litoralis</name>
    <dbReference type="NCBI Taxonomy" id="880071"/>
    <lineage>
        <taxon>Bacteria</taxon>
        <taxon>Pseudomonadati</taxon>
        <taxon>Bacteroidota</taxon>
        <taxon>Cytophagia</taxon>
        <taxon>Cytophagales</taxon>
        <taxon>Bernardetiaceae</taxon>
        <taxon>Bernardetia</taxon>
    </lineage>
</organism>
<accession>I4AFC4</accession>
<dbReference type="KEGG" id="fli:Fleli_0160"/>
<gene>
    <name evidence="1" type="ordered locus">Fleli_0160</name>
</gene>
<dbReference type="AlphaFoldDB" id="I4AFC4"/>